<evidence type="ECO:0000313" key="2">
    <source>
        <dbReference type="EMBL" id="CAI2364860.1"/>
    </source>
</evidence>
<dbReference type="AlphaFoldDB" id="A0AAD1XBX2"/>
<evidence type="ECO:0000256" key="1">
    <source>
        <dbReference type="SAM" id="MobiDB-lite"/>
    </source>
</evidence>
<comment type="caution">
    <text evidence="2">The sequence shown here is derived from an EMBL/GenBank/DDBJ whole genome shotgun (WGS) entry which is preliminary data.</text>
</comment>
<keyword evidence="3" id="KW-1185">Reference proteome</keyword>
<evidence type="ECO:0000313" key="3">
    <source>
        <dbReference type="Proteomes" id="UP001295684"/>
    </source>
</evidence>
<gene>
    <name evidence="2" type="ORF">ECRASSUSDP1_LOCUS6210</name>
</gene>
<feature type="region of interest" description="Disordered" evidence="1">
    <location>
        <begin position="94"/>
        <end position="116"/>
    </location>
</feature>
<protein>
    <submittedName>
        <fullName evidence="2">Uncharacterized protein</fullName>
    </submittedName>
</protein>
<feature type="compositionally biased region" description="Low complexity" evidence="1">
    <location>
        <begin position="99"/>
        <end position="111"/>
    </location>
</feature>
<organism evidence="2 3">
    <name type="scientific">Euplotes crassus</name>
    <dbReference type="NCBI Taxonomy" id="5936"/>
    <lineage>
        <taxon>Eukaryota</taxon>
        <taxon>Sar</taxon>
        <taxon>Alveolata</taxon>
        <taxon>Ciliophora</taxon>
        <taxon>Intramacronucleata</taxon>
        <taxon>Spirotrichea</taxon>
        <taxon>Hypotrichia</taxon>
        <taxon>Euplotida</taxon>
        <taxon>Euplotidae</taxon>
        <taxon>Moneuplotes</taxon>
    </lineage>
</organism>
<sequence length="273" mass="31900">MDKQSRCDQRQNKILDAKTQIAHKNKLNSQVAVKYMMTRDGDSKGIFYCCSKCKSKASMTKEAITNHYAEVHGSKVPKKDLHCLLAEIENEEEEKSLKSESNNPLSSLGSTRSRRKSSKISKDYKLVAIIQRGRKLSWEYGNKRIVHFNKRVQRLEHYFKKQKGCNNLGRNLGLFVDTINVICVRCGFNHNIICEMISTLEIIKFIINYLWYLVPNFVFLTSKLKTREEKEQIMLLLQESLIKTIDSKNLFIQNKDPSKTLKTYLWHFVLFSY</sequence>
<proteinExistence type="predicted"/>
<dbReference type="Proteomes" id="UP001295684">
    <property type="component" value="Unassembled WGS sequence"/>
</dbReference>
<accession>A0AAD1XBX2</accession>
<reference evidence="2" key="1">
    <citation type="submission" date="2023-07" db="EMBL/GenBank/DDBJ databases">
        <authorList>
            <consortium name="AG Swart"/>
            <person name="Singh M."/>
            <person name="Singh A."/>
            <person name="Seah K."/>
            <person name="Emmerich C."/>
        </authorList>
    </citation>
    <scope>NUCLEOTIDE SEQUENCE</scope>
    <source>
        <strain evidence="2">DP1</strain>
    </source>
</reference>
<name>A0AAD1XBX2_EUPCR</name>
<dbReference type="EMBL" id="CAMPGE010006014">
    <property type="protein sequence ID" value="CAI2364860.1"/>
    <property type="molecule type" value="Genomic_DNA"/>
</dbReference>